<dbReference type="EMBL" id="WTPX01000158">
    <property type="protein sequence ID" value="NNJ27484.1"/>
    <property type="molecule type" value="Genomic_DNA"/>
</dbReference>
<name>A0ABX1VI53_9PLAN</name>
<evidence type="ECO:0000313" key="2">
    <source>
        <dbReference type="EMBL" id="NNJ27484.1"/>
    </source>
</evidence>
<proteinExistence type="predicted"/>
<dbReference type="Proteomes" id="UP000609651">
    <property type="component" value="Unassembled WGS sequence"/>
</dbReference>
<evidence type="ECO:0008006" key="4">
    <source>
        <dbReference type="Google" id="ProtNLM"/>
    </source>
</evidence>
<dbReference type="RefSeq" id="WP_171189394.1">
    <property type="nucleotide sequence ID" value="NZ_WTPX01000158.1"/>
</dbReference>
<reference evidence="2 3" key="1">
    <citation type="journal article" date="2020" name="Syst. Appl. Microbiol.">
        <title>Alienimonas chondri sp. nov., a novel planctomycete isolated from the biofilm of the red alga Chondrus crispus.</title>
        <authorList>
            <person name="Vitorino I."/>
            <person name="Albuquerque L."/>
            <person name="Wiegand S."/>
            <person name="Kallscheuer N."/>
            <person name="da Costa M.S."/>
            <person name="Lobo-da-Cunha A."/>
            <person name="Jogler C."/>
            <person name="Lage O.M."/>
        </authorList>
    </citation>
    <scope>NUCLEOTIDE SEQUENCE [LARGE SCALE GENOMIC DNA]</scope>
    <source>
        <strain evidence="2 3">LzC2</strain>
    </source>
</reference>
<comment type="caution">
    <text evidence="2">The sequence shown here is derived from an EMBL/GenBank/DDBJ whole genome shotgun (WGS) entry which is preliminary data.</text>
</comment>
<sequence length="102" mass="10651">MTARLTDELRDALAASADAPVEVEDAATHRKYVILSASTYRALRAAAGAVCGGTHDDGFASPAGYRIAEDTLADVWDDPGLDEYAHVPAADDDVETDKGDAA</sequence>
<keyword evidence="3" id="KW-1185">Reference proteome</keyword>
<accession>A0ABX1VI53</accession>
<protein>
    <recommendedName>
        <fullName evidence="4">Prevent-host-death protein</fullName>
    </recommendedName>
</protein>
<evidence type="ECO:0000313" key="3">
    <source>
        <dbReference type="Proteomes" id="UP000609651"/>
    </source>
</evidence>
<gene>
    <name evidence="2" type="ORF">LzC2_35890</name>
</gene>
<evidence type="ECO:0000256" key="1">
    <source>
        <dbReference type="SAM" id="MobiDB-lite"/>
    </source>
</evidence>
<organism evidence="2 3">
    <name type="scientific">Alienimonas chondri</name>
    <dbReference type="NCBI Taxonomy" id="2681879"/>
    <lineage>
        <taxon>Bacteria</taxon>
        <taxon>Pseudomonadati</taxon>
        <taxon>Planctomycetota</taxon>
        <taxon>Planctomycetia</taxon>
        <taxon>Planctomycetales</taxon>
        <taxon>Planctomycetaceae</taxon>
        <taxon>Alienimonas</taxon>
    </lineage>
</organism>
<feature type="region of interest" description="Disordered" evidence="1">
    <location>
        <begin position="83"/>
        <end position="102"/>
    </location>
</feature>